<organism evidence="2 3">
    <name type="scientific">Septoria linicola</name>
    <dbReference type="NCBI Taxonomy" id="215465"/>
    <lineage>
        <taxon>Eukaryota</taxon>
        <taxon>Fungi</taxon>
        <taxon>Dikarya</taxon>
        <taxon>Ascomycota</taxon>
        <taxon>Pezizomycotina</taxon>
        <taxon>Dothideomycetes</taxon>
        <taxon>Dothideomycetidae</taxon>
        <taxon>Mycosphaerellales</taxon>
        <taxon>Mycosphaerellaceae</taxon>
        <taxon>Septoria</taxon>
    </lineage>
</organism>
<evidence type="ECO:0000313" key="2">
    <source>
        <dbReference type="EMBL" id="USW54923.1"/>
    </source>
</evidence>
<sequence length="404" mass="45307">MRQYQEPDRVAFGAAAESRRKQASPPGALSRYNSSGLFTIADADRMLEQHLPKEVSHHSGSLQEGQLDFGICGGTLCIAVDVRMKRITACTFKSDHCCTRESVPKTLETRHSVAELAIHVLQLLEEHIASPWNSLLKRLKTTGCRLTQVLETTARAICDEANPSQYGWRFFKAKRITCSRLQQRFQDRISAMRQELEAVPLQDIELCVPESQEFNSKASMIEHMLTPRHTFHGTNSAILDGIAKWGLLAPGDIHPATGQQLGKRLGSTYGPGVYTTQEPHLAIAYSNWSDNEQRNIDPSERAPGAIRKSILICVATLRRAALLTQADGFRYKTELYSGAQSHVANSGQEYVLPKEQVLPLYIVAFDWVPENEEQRRAYIRYAESMVSPPEDDLEKLGRWSRGGE</sequence>
<proteinExistence type="predicted"/>
<dbReference type="Proteomes" id="UP001056384">
    <property type="component" value="Chromosome 6"/>
</dbReference>
<dbReference type="EMBL" id="CP099423">
    <property type="protein sequence ID" value="USW54923.1"/>
    <property type="molecule type" value="Genomic_DNA"/>
</dbReference>
<evidence type="ECO:0000313" key="3">
    <source>
        <dbReference type="Proteomes" id="UP001056384"/>
    </source>
</evidence>
<protein>
    <recommendedName>
        <fullName evidence="4">PARP catalytic domain-containing protein</fullName>
    </recommendedName>
</protein>
<keyword evidence="3" id="KW-1185">Reference proteome</keyword>
<dbReference type="SUPFAM" id="SSF56399">
    <property type="entry name" value="ADP-ribosylation"/>
    <property type="match status" value="1"/>
</dbReference>
<accession>A0A9Q9AXC2</accession>
<name>A0A9Q9AXC2_9PEZI</name>
<evidence type="ECO:0000256" key="1">
    <source>
        <dbReference type="SAM" id="MobiDB-lite"/>
    </source>
</evidence>
<feature type="region of interest" description="Disordered" evidence="1">
    <location>
        <begin position="1"/>
        <end position="30"/>
    </location>
</feature>
<dbReference type="AlphaFoldDB" id="A0A9Q9AXC2"/>
<evidence type="ECO:0008006" key="4">
    <source>
        <dbReference type="Google" id="ProtNLM"/>
    </source>
</evidence>
<dbReference type="Gene3D" id="3.90.228.10">
    <property type="match status" value="1"/>
</dbReference>
<gene>
    <name evidence="2" type="ORF">Slin15195_G082420</name>
</gene>
<reference evidence="2" key="1">
    <citation type="submission" date="2022-06" db="EMBL/GenBank/DDBJ databases">
        <title>Complete genome sequences of two strains of the flax pathogen Septoria linicola.</title>
        <authorList>
            <person name="Lapalu N."/>
            <person name="Simon A."/>
            <person name="Demenou B."/>
            <person name="Paumier D."/>
            <person name="Guillot M.-P."/>
            <person name="Gout L."/>
            <person name="Valade R."/>
        </authorList>
    </citation>
    <scope>NUCLEOTIDE SEQUENCE</scope>
    <source>
        <strain evidence="2">SE15195</strain>
    </source>
</reference>